<reference evidence="6" key="1">
    <citation type="journal article" date="2013" name="PLoS ONE">
        <title>Metagenomic insights into the carbohydrate-active enzymes carried by the microorganisms adhering to solid digesta in the rumen of cows.</title>
        <authorList>
            <person name="Wang L."/>
            <person name="Hatem A."/>
            <person name="Catalyurek U.V."/>
            <person name="Morrison M."/>
            <person name="Yu Z."/>
        </authorList>
    </citation>
    <scope>NUCLEOTIDE SEQUENCE</scope>
</reference>
<accession>W0FR96</accession>
<feature type="domain" description="Rubredoxin-like" evidence="5">
    <location>
        <begin position="1"/>
        <end position="32"/>
    </location>
</feature>
<dbReference type="GO" id="GO:0005506">
    <property type="term" value="F:iron ion binding"/>
    <property type="evidence" value="ECO:0007669"/>
    <property type="project" value="InterPro"/>
</dbReference>
<dbReference type="InterPro" id="IPR024934">
    <property type="entry name" value="Rubredoxin-like_dom"/>
</dbReference>
<evidence type="ECO:0000256" key="2">
    <source>
        <dbReference type="ARBA" id="ARBA00022723"/>
    </source>
</evidence>
<protein>
    <submittedName>
        <fullName evidence="6">Rubredoxin-type Fe(Cys)4 protein</fullName>
    </submittedName>
</protein>
<sequence length="198" mass="21565">MYDEAQNPPWELLPNDWKCPLCGASKADFLPEGAQQSAPAASLSSLPDELRPLSAMELSVVCSNLAKGCEKQYLLEQAAAFARLADWLKGQAEPVHSGAFDSLLEKVNRDLSEGYPAASAAAQENRDRGALRSLVWSEKVTRMLSSLLNRYKTEGDAMLENTGVWVCAICGFVYIGDVPPERCPVCKVPGRKFEKIGG</sequence>
<dbReference type="InterPro" id="IPR024935">
    <property type="entry name" value="Rubredoxin_dom"/>
</dbReference>
<dbReference type="SUPFAM" id="SSF57802">
    <property type="entry name" value="Rubredoxin-like"/>
    <property type="match status" value="2"/>
</dbReference>
<dbReference type="Gene3D" id="2.20.28.10">
    <property type="match status" value="2"/>
</dbReference>
<dbReference type="Pfam" id="PF21349">
    <property type="entry name" value="RUBY_RBDX"/>
    <property type="match status" value="1"/>
</dbReference>
<evidence type="ECO:0000256" key="4">
    <source>
        <dbReference type="ARBA" id="ARBA00023004"/>
    </source>
</evidence>
<dbReference type="InterPro" id="IPR018527">
    <property type="entry name" value="Rubredoxin_Fe_BS"/>
</dbReference>
<keyword evidence="1" id="KW-0813">Transport</keyword>
<evidence type="ECO:0000256" key="1">
    <source>
        <dbReference type="ARBA" id="ARBA00022448"/>
    </source>
</evidence>
<keyword evidence="4" id="KW-0408">Iron</keyword>
<dbReference type="Pfam" id="PF00301">
    <property type="entry name" value="Rubredoxin"/>
    <property type="match status" value="1"/>
</dbReference>
<keyword evidence="2" id="KW-0479">Metal-binding</keyword>
<dbReference type="AlphaFoldDB" id="W0FR96"/>
<feature type="domain" description="Rubredoxin-like" evidence="5">
    <location>
        <begin position="162"/>
        <end position="196"/>
    </location>
</feature>
<dbReference type="CDD" id="cd00729">
    <property type="entry name" value="rubredoxin_SM"/>
    <property type="match status" value="1"/>
</dbReference>
<evidence type="ECO:0000256" key="3">
    <source>
        <dbReference type="ARBA" id="ARBA00022982"/>
    </source>
</evidence>
<evidence type="ECO:0000259" key="5">
    <source>
        <dbReference type="PROSITE" id="PS50903"/>
    </source>
</evidence>
<name>W0FR96_9BACT</name>
<dbReference type="PROSITE" id="PS00202">
    <property type="entry name" value="RUBREDOXIN"/>
    <property type="match status" value="1"/>
</dbReference>
<dbReference type="PROSITE" id="PS50903">
    <property type="entry name" value="RUBREDOXIN_LIKE"/>
    <property type="match status" value="2"/>
</dbReference>
<keyword evidence="3" id="KW-0249">Electron transport</keyword>
<dbReference type="EMBL" id="KC246832">
    <property type="protein sequence ID" value="AHF25367.1"/>
    <property type="molecule type" value="Genomic_DNA"/>
</dbReference>
<organism evidence="6">
    <name type="scientific">uncultured bacterium Contig1625</name>
    <dbReference type="NCBI Taxonomy" id="1393476"/>
    <lineage>
        <taxon>Bacteria</taxon>
        <taxon>environmental samples</taxon>
    </lineage>
</organism>
<dbReference type="InterPro" id="IPR048574">
    <property type="entry name" value="RUBY_RBDX"/>
</dbReference>
<evidence type="ECO:0000313" key="6">
    <source>
        <dbReference type="EMBL" id="AHF25367.1"/>
    </source>
</evidence>
<proteinExistence type="predicted"/>